<evidence type="ECO:0000313" key="3">
    <source>
        <dbReference type="Proteomes" id="UP001430584"/>
    </source>
</evidence>
<organism evidence="2 3">
    <name type="scientific">Diplodia seriata</name>
    <dbReference type="NCBI Taxonomy" id="420778"/>
    <lineage>
        <taxon>Eukaryota</taxon>
        <taxon>Fungi</taxon>
        <taxon>Dikarya</taxon>
        <taxon>Ascomycota</taxon>
        <taxon>Pezizomycotina</taxon>
        <taxon>Dothideomycetes</taxon>
        <taxon>Dothideomycetes incertae sedis</taxon>
        <taxon>Botryosphaeriales</taxon>
        <taxon>Botryosphaeriaceae</taxon>
        <taxon>Diplodia</taxon>
    </lineage>
</organism>
<dbReference type="Proteomes" id="UP001430584">
    <property type="component" value="Unassembled WGS sequence"/>
</dbReference>
<feature type="compositionally biased region" description="Low complexity" evidence="1">
    <location>
        <begin position="853"/>
        <end position="872"/>
    </location>
</feature>
<feature type="compositionally biased region" description="Low complexity" evidence="1">
    <location>
        <begin position="467"/>
        <end position="476"/>
    </location>
</feature>
<evidence type="ECO:0000313" key="2">
    <source>
        <dbReference type="EMBL" id="KAL0260058.1"/>
    </source>
</evidence>
<feature type="compositionally biased region" description="Low complexity" evidence="1">
    <location>
        <begin position="126"/>
        <end position="154"/>
    </location>
</feature>
<feature type="compositionally biased region" description="Low complexity" evidence="1">
    <location>
        <begin position="426"/>
        <end position="439"/>
    </location>
</feature>
<feature type="region of interest" description="Disordered" evidence="1">
    <location>
        <begin position="110"/>
        <end position="154"/>
    </location>
</feature>
<comment type="caution">
    <text evidence="2">The sequence shown here is derived from an EMBL/GenBank/DDBJ whole genome shotgun (WGS) entry which is preliminary data.</text>
</comment>
<feature type="region of interest" description="Disordered" evidence="1">
    <location>
        <begin position="1"/>
        <end position="86"/>
    </location>
</feature>
<evidence type="ECO:0000256" key="1">
    <source>
        <dbReference type="SAM" id="MobiDB-lite"/>
    </source>
</evidence>
<sequence>MSGGNNINNNNNNNNAPATLKKRDRNSLGSKLPWARKDSSVAVGSNATTTTTASPSTNASTTNLPLMTEDVSAGAESSSSSGGGGFARTIKRTASAGSLGKLLGDRLLSVTSGTSKGKGRSGGGDDNAAAAVADATTGGAARHQPSGSASSSASSTVGAAWQKARKRFSAGSAASAATTANTSVDATAGGQQEEERGEGDAGGQQPSRPGSAASGLLLGRSNAVKNNGKGRATSWGSITAAAPSTDAGASKTGGGGANNGNGGHISFSSSTNLTDGAVANVDEAGRGSRRRKTSSSLSGLVGGKGLGLGLGGSGLAMTPSAAAAEGNDDDDDDDGETKPNTLDGVFANSLTADNLQAQAAPKKNDSDQGKAPAAAPAATTATASKKNGRGSVSNAADALARRMKIHRSSAGPKRSSSLDAAMHLDTTTTTNTKGNTTTTLGRRKSDSASTLLATPAKLMRYRSFLTTTSSGSGESNNSKDKRNNKFATQNPNASTTALCGPSRTPSSESGASLPPVCAARNPDGHETYEGSSSYPAGLTSLSSPNLLLLPPLPYVNNRTNSGGSDSDERWQQQQRRAEAAAPTPAHTPIPPSPSPAAVVGGGGDRSNKRDSSPPMLPELPPPSDDYQLLGDFAMPDFERVEGADGRVEWVDRGTGRVLMTRGDEEEGMEREDEDEDEDEEDEARREVSEWRMGKRLLVVASDRVADRKEEEEGEERPQPRRPERSVDDGAGRDQAKRTEIWVEELKKDRGAARGGGGGGEGEEEAKDVEPGACAKDVDGGGGSSGGDRLSAGLLGASLRSPSARSLTPRPNPAQIAAAHELAVRGRATLVEPGKRKVHDRTIPSQGSSVYSAPDTSPASPLTPPTSSGTPIPQDNDYVKDIQTELVDDRWADYGPFNEARMP</sequence>
<feature type="region of interest" description="Disordered" evidence="1">
    <location>
        <begin position="467"/>
        <end position="536"/>
    </location>
</feature>
<feature type="compositionally biased region" description="Basic and acidic residues" evidence="1">
    <location>
        <begin position="703"/>
        <end position="751"/>
    </location>
</feature>
<accession>A0ABR3CHF4</accession>
<feature type="region of interest" description="Disordered" evidence="1">
    <location>
        <begin position="317"/>
        <end position="453"/>
    </location>
</feature>
<feature type="compositionally biased region" description="Polar residues" evidence="1">
    <location>
        <begin position="348"/>
        <end position="357"/>
    </location>
</feature>
<proteinExistence type="predicted"/>
<feature type="compositionally biased region" description="Low complexity" evidence="1">
    <location>
        <begin position="371"/>
        <end position="383"/>
    </location>
</feature>
<dbReference type="RefSeq" id="XP_066633087.1">
    <property type="nucleotide sequence ID" value="XM_066777245.1"/>
</dbReference>
<feature type="compositionally biased region" description="Acidic residues" evidence="1">
    <location>
        <begin position="326"/>
        <end position="335"/>
    </location>
</feature>
<name>A0ABR3CHF4_9PEZI</name>
<feature type="region of interest" description="Disordered" evidence="1">
    <location>
        <begin position="829"/>
        <end position="883"/>
    </location>
</feature>
<feature type="compositionally biased region" description="Low complexity" evidence="1">
    <location>
        <begin position="45"/>
        <end position="63"/>
    </location>
</feature>
<reference evidence="2 3" key="1">
    <citation type="submission" date="2024-02" db="EMBL/GenBank/DDBJ databases">
        <title>De novo assembly and annotation of 12 fungi associated with fruit tree decline syndrome in Ontario, Canada.</title>
        <authorList>
            <person name="Sulman M."/>
            <person name="Ellouze W."/>
            <person name="Ilyukhin E."/>
        </authorList>
    </citation>
    <scope>NUCLEOTIDE SEQUENCE [LARGE SCALE GENOMIC DNA]</scope>
    <source>
        <strain evidence="2 3">FDS-637</strain>
    </source>
</reference>
<feature type="compositionally biased region" description="Polar residues" evidence="1">
    <location>
        <begin position="485"/>
        <end position="510"/>
    </location>
</feature>
<feature type="region of interest" description="Disordered" evidence="1">
    <location>
        <begin position="651"/>
        <end position="813"/>
    </location>
</feature>
<feature type="compositionally biased region" description="Basic and acidic residues" evidence="1">
    <location>
        <begin position="566"/>
        <end position="578"/>
    </location>
</feature>
<feature type="compositionally biased region" description="Low complexity" evidence="1">
    <location>
        <begin position="1"/>
        <end position="15"/>
    </location>
</feature>
<protein>
    <submittedName>
        <fullName evidence="2">Uncharacterized protein</fullName>
    </submittedName>
</protein>
<feature type="region of interest" description="Disordered" evidence="1">
    <location>
        <begin position="552"/>
        <end position="633"/>
    </location>
</feature>
<dbReference type="GeneID" id="92009888"/>
<feature type="compositionally biased region" description="Basic and acidic residues" evidence="1">
    <location>
        <begin position="682"/>
        <end position="692"/>
    </location>
</feature>
<dbReference type="EMBL" id="JAJVCZ030000005">
    <property type="protein sequence ID" value="KAL0260058.1"/>
    <property type="molecule type" value="Genomic_DNA"/>
</dbReference>
<feature type="region of interest" description="Disordered" evidence="1">
    <location>
        <begin position="172"/>
        <end position="303"/>
    </location>
</feature>
<feature type="compositionally biased region" description="Low complexity" evidence="1">
    <location>
        <begin position="786"/>
        <end position="806"/>
    </location>
</feature>
<feature type="compositionally biased region" description="Gly residues" evidence="1">
    <location>
        <begin position="251"/>
        <end position="263"/>
    </location>
</feature>
<keyword evidence="3" id="KW-1185">Reference proteome</keyword>
<feature type="compositionally biased region" description="Low complexity" evidence="1">
    <location>
        <begin position="172"/>
        <end position="191"/>
    </location>
</feature>
<gene>
    <name evidence="2" type="ORF">SLS55_005803</name>
</gene>
<feature type="compositionally biased region" description="Acidic residues" evidence="1">
    <location>
        <begin position="663"/>
        <end position="681"/>
    </location>
</feature>
<feature type="compositionally biased region" description="Pro residues" evidence="1">
    <location>
        <begin position="585"/>
        <end position="594"/>
    </location>
</feature>
<feature type="compositionally biased region" description="Pro residues" evidence="1">
    <location>
        <begin position="614"/>
        <end position="623"/>
    </location>
</feature>